<dbReference type="Gene3D" id="3.30.70.360">
    <property type="match status" value="1"/>
</dbReference>
<evidence type="ECO:0000256" key="3">
    <source>
        <dbReference type="ARBA" id="ARBA00022801"/>
    </source>
</evidence>
<dbReference type="Pfam" id="PF01546">
    <property type="entry name" value="Peptidase_M20"/>
    <property type="match status" value="1"/>
</dbReference>
<evidence type="ECO:0000313" key="5">
    <source>
        <dbReference type="EMBL" id="AGQ19033.1"/>
    </source>
</evidence>
<accession>S5DNI4</accession>
<dbReference type="InterPro" id="IPR002933">
    <property type="entry name" value="Peptidase_M20"/>
</dbReference>
<dbReference type="Pfam" id="PF07687">
    <property type="entry name" value="M20_dimer"/>
    <property type="match status" value="1"/>
</dbReference>
<dbReference type="AlphaFoldDB" id="S5DNI4"/>
<evidence type="ECO:0000256" key="2">
    <source>
        <dbReference type="ARBA" id="ARBA00022723"/>
    </source>
</evidence>
<dbReference type="NCBIfam" id="NF005914">
    <property type="entry name" value="PRK07907.1"/>
    <property type="match status" value="1"/>
</dbReference>
<dbReference type="SUPFAM" id="SSF53187">
    <property type="entry name" value="Zn-dependent exopeptidases"/>
    <property type="match status" value="1"/>
</dbReference>
<dbReference type="PANTHER" id="PTHR43270">
    <property type="entry name" value="BETA-ALA-HIS DIPEPTIDASE"/>
    <property type="match status" value="1"/>
</dbReference>
<keyword evidence="2" id="KW-0479">Metal-binding</keyword>
<dbReference type="GO" id="GO:0008233">
    <property type="term" value="F:peptidase activity"/>
    <property type="evidence" value="ECO:0007669"/>
    <property type="project" value="UniProtKB-KW"/>
</dbReference>
<dbReference type="Gene3D" id="3.40.630.10">
    <property type="entry name" value="Zn peptidases"/>
    <property type="match status" value="1"/>
</dbReference>
<dbReference type="InterPro" id="IPR051458">
    <property type="entry name" value="Cyt/Met_Dipeptidase"/>
</dbReference>
<sequence>MAQEDIVKLLSEMVKIESISSDKNHRDDVDTSAQFVENLFSDLGLNTQVIKVAGGMPAVVAHTELDPSKKTVLLYAHHDVQPVGDLDLWNTDPFDPVVQDGRLFGRGSGDNKSGVVVHYNVVKELLNDLPVNIKIFIEGEEEIGSPTMSDFIEQNRDALEADVIVIADSGNVKIGVPTVTTTLRGLVDGIIEVDQPMRPIHSGVGGGVVPDAFMVLSRIIASFHNEEGELMIEGLTSTDMQVTELEESFLKKMLGSDDINLFDTESISKRLWLEPALDVLAIDAPAVKDAVNLVIPKASAKISLRLPPTEDPEHAMKMLEEHVMKNIPWNASVKFIPNSKGSGVVADPNKPFTTELVNSFNSIWDNETAYIGVGGSIPFANDFVREFPNAELVLVGAADEELGNAHAPNESVQIDHIEMLIESLVKTLKNIS</sequence>
<dbReference type="PANTHER" id="PTHR43270:SF12">
    <property type="entry name" value="SUCCINYL-DIAMINOPIMELATE DESUCCINYLASE"/>
    <property type="match status" value="1"/>
</dbReference>
<evidence type="ECO:0000256" key="1">
    <source>
        <dbReference type="ARBA" id="ARBA00022670"/>
    </source>
</evidence>
<dbReference type="EMBL" id="KC811120">
    <property type="protein sequence ID" value="AGQ19033.1"/>
    <property type="molecule type" value="Genomic_DNA"/>
</dbReference>
<keyword evidence="1" id="KW-0645">Protease</keyword>
<organism evidence="5">
    <name type="scientific">Candidatus Actinomarina minuta</name>
    <dbReference type="NCBI Taxonomy" id="1389454"/>
    <lineage>
        <taxon>Bacteria</taxon>
        <taxon>Bacillati</taxon>
        <taxon>Actinomycetota</taxon>
        <taxon>Actinomycetes</taxon>
        <taxon>Candidatus Actinomarinidae</taxon>
        <taxon>Candidatus Actinomarinales</taxon>
        <taxon>Candidatus Actinomarineae</taxon>
        <taxon>Candidatus Actinomarinaceae</taxon>
        <taxon>Candidatus Actinomarina</taxon>
    </lineage>
</organism>
<reference evidence="5" key="1">
    <citation type="journal article" date="2013" name="Sci. Rep.">
        <title>Metagenomics uncovers a new group of low GC and ultra-small marine Actinobacteria.</title>
        <authorList>
            <person name="Ghai R."/>
            <person name="Mizuno C.M."/>
            <person name="Picazo A."/>
            <person name="Camacho A."/>
            <person name="Rodriguez-Valera F."/>
        </authorList>
    </citation>
    <scope>NUCLEOTIDE SEQUENCE</scope>
</reference>
<evidence type="ECO:0000259" key="4">
    <source>
        <dbReference type="Pfam" id="PF07687"/>
    </source>
</evidence>
<dbReference type="InterPro" id="IPR011650">
    <property type="entry name" value="Peptidase_M20_dimer"/>
</dbReference>
<dbReference type="GO" id="GO:0046872">
    <property type="term" value="F:metal ion binding"/>
    <property type="evidence" value="ECO:0007669"/>
    <property type="project" value="UniProtKB-KW"/>
</dbReference>
<name>S5DNI4_9ACTN</name>
<protein>
    <submittedName>
        <fullName evidence="5">Acetylornithine deacetylase/succinyl-diaminopimelate desuccinylase</fullName>
    </submittedName>
</protein>
<feature type="domain" description="Peptidase M20 dimerisation" evidence="4">
    <location>
        <begin position="183"/>
        <end position="328"/>
    </location>
</feature>
<proteinExistence type="predicted"/>
<dbReference type="GO" id="GO:0006508">
    <property type="term" value="P:proteolysis"/>
    <property type="evidence" value="ECO:0007669"/>
    <property type="project" value="UniProtKB-KW"/>
</dbReference>
<keyword evidence="3" id="KW-0378">Hydrolase</keyword>